<dbReference type="InterPro" id="IPR036188">
    <property type="entry name" value="FAD/NAD-bd_sf"/>
</dbReference>
<feature type="domain" description="FAD dependent oxidoreductase" evidence="3">
    <location>
        <begin position="6"/>
        <end position="107"/>
    </location>
</feature>
<dbReference type="PANTHER" id="PTHR13847:SF289">
    <property type="entry name" value="GLYCINE OXIDASE"/>
    <property type="match status" value="1"/>
</dbReference>
<keyword evidence="2" id="KW-0812">Transmembrane</keyword>
<reference evidence="4 5" key="1">
    <citation type="submission" date="2019-06" db="EMBL/GenBank/DDBJ databases">
        <title>Sulfurimonas gotlandica sp. nov., a chemoautotrophic and psychrotolerant epsilonproteobacterium isolated from a pelagic redoxcline, and an emended description of the genus Sulfurimonas.</title>
        <authorList>
            <person name="Wang S."/>
            <person name="Jiang L."/>
            <person name="Shao Z."/>
        </authorList>
    </citation>
    <scope>NUCLEOTIDE SEQUENCE [LARGE SCALE GENOMIC DNA]</scope>
    <source>
        <strain evidence="4 5">B2</strain>
    </source>
</reference>
<keyword evidence="5" id="KW-1185">Reference proteome</keyword>
<accession>A0A7M1AXV3</accession>
<dbReference type="Gene3D" id="3.50.50.60">
    <property type="entry name" value="FAD/NAD(P)-binding domain"/>
    <property type="match status" value="1"/>
</dbReference>
<dbReference type="Proteomes" id="UP000593910">
    <property type="component" value="Chromosome"/>
</dbReference>
<name>A0A7M1AXV3_9BACT</name>
<dbReference type="AlphaFoldDB" id="A0A7M1AXV3"/>
<sequence>MDRTKKIAIVGGGIAGASVALYLAKTGLSITLFDKEKSLVSGPPMCHLHAGGNLYREIDDNQCKMLLQQSIELLRFYPYAIDFRPTVIATPTTDESEPSELFPRLKMLQAEYQHLIELDPQNEVLGKSEEYFKCFSKEEMLLLKEKESVQNPHTLDEWMIPVAKNIELEKVKYPLIMVQEYGLNVFRISSSVTLGLQKQENVDLKTETEVIDIKKYEESFKITYKHADEVLKEDFDYLINAAGFRSGEIDDMLGIKRDRLVEFKAAYVTKCNKYDTLWPEVIFHGKRGTPQGMAQFTPYPDGYFQLHGMTKDITLFDDGLVRSNALSAQPKLDEKFIKKIDQGWCFSVTQSRTQAAIEHLAQYIPAFKDAKVASKPLYGAQQIPGDDADLRASEVSFEGERYARCEIVKASSILTMADAIVKKLIGLGFVDQEFYGQRDFTTAQTLKKEDVDRYAELTCKDREYPSSLAYVSNSY</sequence>
<keyword evidence="2" id="KW-0472">Membrane</keyword>
<keyword evidence="1" id="KW-0560">Oxidoreductase</keyword>
<dbReference type="KEGG" id="smax:FJR03_05425"/>
<gene>
    <name evidence="4" type="ORF">FJR03_05425</name>
</gene>
<dbReference type="EMBL" id="CP041165">
    <property type="protein sequence ID" value="QOP41212.1"/>
    <property type="molecule type" value="Genomic_DNA"/>
</dbReference>
<organism evidence="4 5">
    <name type="scientific">Sulfurimonas marina</name>
    <dbReference type="NCBI Taxonomy" id="2590551"/>
    <lineage>
        <taxon>Bacteria</taxon>
        <taxon>Pseudomonadati</taxon>
        <taxon>Campylobacterota</taxon>
        <taxon>Epsilonproteobacteria</taxon>
        <taxon>Campylobacterales</taxon>
        <taxon>Sulfurimonadaceae</taxon>
        <taxon>Sulfurimonas</taxon>
    </lineage>
</organism>
<evidence type="ECO:0000256" key="1">
    <source>
        <dbReference type="ARBA" id="ARBA00023002"/>
    </source>
</evidence>
<evidence type="ECO:0000313" key="4">
    <source>
        <dbReference type="EMBL" id="QOP41212.1"/>
    </source>
</evidence>
<keyword evidence="2" id="KW-1133">Transmembrane helix</keyword>
<dbReference type="GO" id="GO:0016491">
    <property type="term" value="F:oxidoreductase activity"/>
    <property type="evidence" value="ECO:0007669"/>
    <property type="project" value="UniProtKB-KW"/>
</dbReference>
<dbReference type="GO" id="GO:0005737">
    <property type="term" value="C:cytoplasm"/>
    <property type="evidence" value="ECO:0007669"/>
    <property type="project" value="TreeGrafter"/>
</dbReference>
<dbReference type="PANTHER" id="PTHR13847">
    <property type="entry name" value="SARCOSINE DEHYDROGENASE-RELATED"/>
    <property type="match status" value="1"/>
</dbReference>
<feature type="transmembrane region" description="Helical" evidence="2">
    <location>
        <begin position="7"/>
        <end position="24"/>
    </location>
</feature>
<dbReference type="RefSeq" id="WP_193114631.1">
    <property type="nucleotide sequence ID" value="NZ_CP041165.1"/>
</dbReference>
<dbReference type="SUPFAM" id="SSF51905">
    <property type="entry name" value="FAD/NAD(P)-binding domain"/>
    <property type="match status" value="1"/>
</dbReference>
<evidence type="ECO:0000313" key="5">
    <source>
        <dbReference type="Proteomes" id="UP000593910"/>
    </source>
</evidence>
<dbReference type="InterPro" id="IPR006076">
    <property type="entry name" value="FAD-dep_OxRdtase"/>
</dbReference>
<dbReference type="Pfam" id="PF01266">
    <property type="entry name" value="DAO"/>
    <property type="match status" value="1"/>
</dbReference>
<dbReference type="Gene3D" id="3.30.9.10">
    <property type="entry name" value="D-Amino Acid Oxidase, subunit A, domain 2"/>
    <property type="match status" value="1"/>
</dbReference>
<protein>
    <submittedName>
        <fullName evidence="4">FAD-dependent oxidoreductase</fullName>
    </submittedName>
</protein>
<proteinExistence type="predicted"/>
<evidence type="ECO:0000259" key="3">
    <source>
        <dbReference type="Pfam" id="PF01266"/>
    </source>
</evidence>
<evidence type="ECO:0000256" key="2">
    <source>
        <dbReference type="SAM" id="Phobius"/>
    </source>
</evidence>